<sequence length="61" mass="6699">MGRSWSVLAMSNSNEGEFLVENSGQDVLKGEPFWQRINLKSTLEKRKTGTAIALDAKSAVT</sequence>
<dbReference type="AlphaFoldDB" id="A0A1C7ZAJ4"/>
<reference evidence="1 2" key="1">
    <citation type="submission" date="2015-07" db="EMBL/GenBank/DDBJ databases">
        <title>Draft genome sequence of a diazotrophic, plant growth-promoting rhizobacterium of the Pseudomonas syringae complex.</title>
        <authorList>
            <person name="Patten C.L."/>
            <person name="Jeong H."/>
        </authorList>
    </citation>
    <scope>NUCLEOTIDE SEQUENCE [LARGE SCALE GENOMIC DNA]</scope>
    <source>
        <strain evidence="1 2">GR12-2</strain>
    </source>
</reference>
<evidence type="ECO:0000313" key="1">
    <source>
        <dbReference type="EMBL" id="OCR26951.1"/>
    </source>
</evidence>
<protein>
    <submittedName>
        <fullName evidence="1">Uncharacterized protein</fullName>
    </submittedName>
</protein>
<dbReference type="EMBL" id="LGSI01000004">
    <property type="protein sequence ID" value="OCR26951.1"/>
    <property type="molecule type" value="Genomic_DNA"/>
</dbReference>
<name>A0A1C7ZAJ4_PSESX</name>
<dbReference type="Proteomes" id="UP000093104">
    <property type="component" value="Unassembled WGS sequence"/>
</dbReference>
<comment type="caution">
    <text evidence="1">The sequence shown here is derived from an EMBL/GenBank/DDBJ whole genome shotgun (WGS) entry which is preliminary data.</text>
</comment>
<accession>A0A1C7ZAJ4</accession>
<proteinExistence type="predicted"/>
<dbReference type="RefSeq" id="WP_065831435.1">
    <property type="nucleotide sequence ID" value="NZ_LGSI01000004.1"/>
</dbReference>
<organism evidence="1 2">
    <name type="scientific">Pseudomonas syringae</name>
    <dbReference type="NCBI Taxonomy" id="317"/>
    <lineage>
        <taxon>Bacteria</taxon>
        <taxon>Pseudomonadati</taxon>
        <taxon>Pseudomonadota</taxon>
        <taxon>Gammaproteobacteria</taxon>
        <taxon>Pseudomonadales</taxon>
        <taxon>Pseudomonadaceae</taxon>
        <taxon>Pseudomonas</taxon>
    </lineage>
</organism>
<evidence type="ECO:0000313" key="2">
    <source>
        <dbReference type="Proteomes" id="UP000093104"/>
    </source>
</evidence>
<gene>
    <name evidence="1" type="ORF">AFK24_00795</name>
</gene>